<dbReference type="Proteomes" id="UP000321518">
    <property type="component" value="Unassembled WGS sequence"/>
</dbReference>
<organism evidence="2 3">
    <name type="scientific">Rhodotorula toruloides</name>
    <name type="common">Yeast</name>
    <name type="synonym">Rhodosporidium toruloides</name>
    <dbReference type="NCBI Taxonomy" id="5286"/>
    <lineage>
        <taxon>Eukaryota</taxon>
        <taxon>Fungi</taxon>
        <taxon>Dikarya</taxon>
        <taxon>Basidiomycota</taxon>
        <taxon>Pucciniomycotina</taxon>
        <taxon>Microbotryomycetes</taxon>
        <taxon>Sporidiobolales</taxon>
        <taxon>Sporidiobolaceae</taxon>
        <taxon>Rhodotorula</taxon>
    </lineage>
</organism>
<dbReference type="OrthoDB" id="1696305at2759"/>
<protein>
    <submittedName>
        <fullName evidence="2">Membrane protein</fullName>
    </submittedName>
</protein>
<accession>A0A511KC77</accession>
<feature type="region of interest" description="Disordered" evidence="1">
    <location>
        <begin position="76"/>
        <end position="95"/>
    </location>
</feature>
<sequence>MGGNVPRKMSAVKQALDNLRSGPSARPLPKIVDMLSIRANHVKYNAGARHWVKQALPSLRYANPDVRFRMEDVPKVTQKEESEMPPDAPRPWKQEPGLTVSFHENTGLKPVFYPLPAQRTDKLVARFWMTFGSEEALRAYAEGKPPVVEKNTPWPGGLTQTGKVEAEQQGSAAEDAVRAEAKQVA</sequence>
<dbReference type="AlphaFoldDB" id="A0A511KC77"/>
<reference evidence="2 3" key="1">
    <citation type="submission" date="2019-07" db="EMBL/GenBank/DDBJ databases">
        <title>Rhodotorula toruloides NBRC10032 genome sequencing.</title>
        <authorList>
            <person name="Shida Y."/>
            <person name="Takaku H."/>
            <person name="Ogasawara W."/>
            <person name="Mori K."/>
        </authorList>
    </citation>
    <scope>NUCLEOTIDE SEQUENCE [LARGE SCALE GENOMIC DNA]</scope>
    <source>
        <strain evidence="2 3">NBRC10032</strain>
    </source>
</reference>
<comment type="caution">
    <text evidence="2">The sequence shown here is derived from an EMBL/GenBank/DDBJ whole genome shotgun (WGS) entry which is preliminary data.</text>
</comment>
<name>A0A511KC77_RHOTO</name>
<dbReference type="EMBL" id="BJWK01000004">
    <property type="protein sequence ID" value="GEM07983.1"/>
    <property type="molecule type" value="Genomic_DNA"/>
</dbReference>
<proteinExistence type="predicted"/>
<feature type="region of interest" description="Disordered" evidence="1">
    <location>
        <begin position="146"/>
        <end position="185"/>
    </location>
</feature>
<feature type="compositionally biased region" description="Basic and acidic residues" evidence="1">
    <location>
        <begin position="175"/>
        <end position="185"/>
    </location>
</feature>
<evidence type="ECO:0000313" key="2">
    <source>
        <dbReference type="EMBL" id="GEM07983.1"/>
    </source>
</evidence>
<evidence type="ECO:0000256" key="1">
    <source>
        <dbReference type="SAM" id="MobiDB-lite"/>
    </source>
</evidence>
<gene>
    <name evidence="2" type="ORF">Rt10032_c04g2000</name>
</gene>
<evidence type="ECO:0000313" key="3">
    <source>
        <dbReference type="Proteomes" id="UP000321518"/>
    </source>
</evidence>